<dbReference type="PANTHER" id="PTHR42887">
    <property type="entry name" value="OS12G0638800 PROTEIN"/>
    <property type="match status" value="1"/>
</dbReference>
<feature type="domain" description="RsdA/BaiN/AoA(So)-like Rossmann fold-like" evidence="1">
    <location>
        <begin position="39"/>
        <end position="512"/>
    </location>
</feature>
<dbReference type="AlphaFoldDB" id="A0A7S4F3D5"/>
<evidence type="ECO:0000259" key="2">
    <source>
        <dbReference type="Pfam" id="PF22780"/>
    </source>
</evidence>
<accession>A0A7S4F3D5</accession>
<dbReference type="InterPro" id="IPR057661">
    <property type="entry name" value="RsdA/BaiN/AoA(So)_Rossmann"/>
</dbReference>
<evidence type="ECO:0008006" key="4">
    <source>
        <dbReference type="Google" id="ProtNLM"/>
    </source>
</evidence>
<dbReference type="InterPro" id="IPR036188">
    <property type="entry name" value="FAD/NAD-bd_sf"/>
</dbReference>
<gene>
    <name evidence="3" type="ORF">PCAR00345_LOCUS23621</name>
</gene>
<dbReference type="PANTHER" id="PTHR42887:SF2">
    <property type="entry name" value="OS12G0638800 PROTEIN"/>
    <property type="match status" value="1"/>
</dbReference>
<name>A0A7S4F3D5_CHRCT</name>
<evidence type="ECO:0000259" key="1">
    <source>
        <dbReference type="Pfam" id="PF03486"/>
    </source>
</evidence>
<dbReference type="Gene3D" id="3.50.50.60">
    <property type="entry name" value="FAD/NAD(P)-binding domain"/>
    <property type="match status" value="2"/>
</dbReference>
<dbReference type="Pfam" id="PF03486">
    <property type="entry name" value="HI0933_like"/>
    <property type="match status" value="1"/>
</dbReference>
<proteinExistence type="predicted"/>
<evidence type="ECO:0000313" key="3">
    <source>
        <dbReference type="EMBL" id="CAE0771009.1"/>
    </source>
</evidence>
<feature type="domain" description="RsdA/BaiN/AoA(So)-like insert" evidence="2">
    <location>
        <begin position="317"/>
        <end position="459"/>
    </location>
</feature>
<dbReference type="SUPFAM" id="SSF160996">
    <property type="entry name" value="HI0933 insert domain-like"/>
    <property type="match status" value="1"/>
</dbReference>
<dbReference type="InterPro" id="IPR055178">
    <property type="entry name" value="RsdA/BaiN/AoA(So)-like_dom"/>
</dbReference>
<protein>
    <recommendedName>
        <fullName evidence="4">FAD-dependent oxidoreductase 2 FAD binding domain-containing protein</fullName>
    </recommendedName>
</protein>
<dbReference type="Gene3D" id="2.40.30.10">
    <property type="entry name" value="Translation factors"/>
    <property type="match status" value="1"/>
</dbReference>
<dbReference type="SUPFAM" id="SSF51905">
    <property type="entry name" value="FAD/NAD(P)-binding domain"/>
    <property type="match status" value="1"/>
</dbReference>
<dbReference type="PRINTS" id="PR00368">
    <property type="entry name" value="FADPNR"/>
</dbReference>
<dbReference type="EMBL" id="HBIZ01037053">
    <property type="protein sequence ID" value="CAE0771009.1"/>
    <property type="molecule type" value="Transcribed_RNA"/>
</dbReference>
<dbReference type="Pfam" id="PF22780">
    <property type="entry name" value="HI0933_like_1st"/>
    <property type="match status" value="1"/>
</dbReference>
<reference evidence="3" key="1">
    <citation type="submission" date="2021-01" db="EMBL/GenBank/DDBJ databases">
        <authorList>
            <person name="Corre E."/>
            <person name="Pelletier E."/>
            <person name="Niang G."/>
            <person name="Scheremetjew M."/>
            <person name="Finn R."/>
            <person name="Kale V."/>
            <person name="Holt S."/>
            <person name="Cochrane G."/>
            <person name="Meng A."/>
            <person name="Brown T."/>
            <person name="Cohen L."/>
        </authorList>
    </citation>
    <scope>NUCLEOTIDE SEQUENCE</scope>
    <source>
        <strain evidence="3">CCMP645</strain>
    </source>
</reference>
<sequence length="539" mass="56762">MDFYARCSRRVSFHFSHRHVLSVLQVLCLSASASAPARLVVIGGGAAGYFGACRAASACGKGALSVTLLEAGARTLTKVSISGGGRCNVCHDETKERADLSQGYPRGERAMLAALSRFGAPDAARWFRERGVALKTESDGRMFPQTDDSASIVHALTDAAHDAGVDVLLRAKVIELNCLDNAGDDERFEVAYVMRSSTQGSPVTHRCRCRYVLVATGGSPEGLALLSRLKQPLVAPVPSLFTFRLATVNAAASSSTTASSKDTNDDATAAFDWQGLAGVSVTFARLRLEPVTENGGDGQDHRVSAANGVAKGSAKAVAKTKRKGKGNTAVRSEGPLLFTHRGISGPAVLRLSAFGARVLHETGYRCEIMIDWVGLNEEQALAECVRMKGAHAKRGVATGAPAAVALPRRLWARLVASAAISAEATWADVSKVQLRALARALCATRVLAAGKDMNKDEFVTAGGVDLKGVDPRRYESRLHDGLFFAGEVLDVDGVTGGYNFQNAWTSSWIAGSAIADDVARRAAAAEASDVEPVGKFASG</sequence>
<dbReference type="InterPro" id="IPR004792">
    <property type="entry name" value="BaiN-like"/>
</dbReference>
<organism evidence="3">
    <name type="scientific">Chrysotila carterae</name>
    <name type="common">Marine alga</name>
    <name type="synonym">Syracosphaera carterae</name>
    <dbReference type="NCBI Taxonomy" id="13221"/>
    <lineage>
        <taxon>Eukaryota</taxon>
        <taxon>Haptista</taxon>
        <taxon>Haptophyta</taxon>
        <taxon>Prymnesiophyceae</taxon>
        <taxon>Isochrysidales</taxon>
        <taxon>Isochrysidaceae</taxon>
        <taxon>Chrysotila</taxon>
    </lineage>
</organism>